<keyword evidence="2" id="KW-1185">Reference proteome</keyword>
<evidence type="ECO:0008006" key="3">
    <source>
        <dbReference type="Google" id="ProtNLM"/>
    </source>
</evidence>
<reference evidence="1 2" key="1">
    <citation type="submission" date="2023-11" db="EMBL/GenBank/DDBJ databases">
        <title>Coraliomargarita sp. nov., isolated from marine algae.</title>
        <authorList>
            <person name="Lee J.K."/>
            <person name="Baek J.H."/>
            <person name="Kim J.M."/>
            <person name="Choi D.G."/>
            <person name="Jeon C.O."/>
        </authorList>
    </citation>
    <scope>NUCLEOTIDE SEQUENCE [LARGE SCALE GENOMIC DNA]</scope>
    <source>
        <strain evidence="1 2">J2-16</strain>
    </source>
</reference>
<accession>A0ABZ0RNI4</accession>
<dbReference type="Proteomes" id="UP001324993">
    <property type="component" value="Chromosome"/>
</dbReference>
<organism evidence="1 2">
    <name type="scientific">Coraliomargarita algicola</name>
    <dbReference type="NCBI Taxonomy" id="3092156"/>
    <lineage>
        <taxon>Bacteria</taxon>
        <taxon>Pseudomonadati</taxon>
        <taxon>Verrucomicrobiota</taxon>
        <taxon>Opitutia</taxon>
        <taxon>Puniceicoccales</taxon>
        <taxon>Coraliomargaritaceae</taxon>
        <taxon>Coraliomargarita</taxon>
    </lineage>
</organism>
<evidence type="ECO:0000313" key="2">
    <source>
        <dbReference type="Proteomes" id="UP001324993"/>
    </source>
</evidence>
<sequence>MKFLVFILIIAAGVGFCWKNDLYSLDDIQAYFKQEQAPPPVEKKASPTYHDAESAFKQDQLFAVLSKDFIPSKTFDKTFQKTALGGQAKGSYPPVYTIKCLGRETRETYIFVVGYRFYNKLMINEKLQPSQLGSYRKYLSEEDFRNDLFNERYQFKMID</sequence>
<name>A0ABZ0RNI4_9BACT</name>
<evidence type="ECO:0000313" key="1">
    <source>
        <dbReference type="EMBL" id="WPJ96673.1"/>
    </source>
</evidence>
<dbReference type="EMBL" id="CP138858">
    <property type="protein sequence ID" value="WPJ96673.1"/>
    <property type="molecule type" value="Genomic_DNA"/>
</dbReference>
<gene>
    <name evidence="1" type="ORF">SH580_03015</name>
</gene>
<protein>
    <recommendedName>
        <fullName evidence="3">Lipoprotein</fullName>
    </recommendedName>
</protein>
<proteinExistence type="predicted"/>
<dbReference type="RefSeq" id="WP_319833530.1">
    <property type="nucleotide sequence ID" value="NZ_CP138858.1"/>
</dbReference>